<dbReference type="InterPro" id="IPR037523">
    <property type="entry name" value="VOC_core"/>
</dbReference>
<organism evidence="2 3">
    <name type="scientific">Nocardioides plantarum</name>
    <dbReference type="NCBI Taxonomy" id="29299"/>
    <lineage>
        <taxon>Bacteria</taxon>
        <taxon>Bacillati</taxon>
        <taxon>Actinomycetota</taxon>
        <taxon>Actinomycetes</taxon>
        <taxon>Propionibacteriales</taxon>
        <taxon>Nocardioidaceae</taxon>
        <taxon>Nocardioides</taxon>
    </lineage>
</organism>
<accession>A0ABV5K836</accession>
<feature type="domain" description="VOC" evidence="1">
    <location>
        <begin position="1"/>
        <end position="119"/>
    </location>
</feature>
<dbReference type="RefSeq" id="WP_140010964.1">
    <property type="nucleotide sequence ID" value="NZ_JBHMDG010000002.1"/>
</dbReference>
<dbReference type="Gene3D" id="3.30.720.110">
    <property type="match status" value="1"/>
</dbReference>
<name>A0ABV5K836_9ACTN</name>
<reference evidence="2 3" key="1">
    <citation type="submission" date="2024-09" db="EMBL/GenBank/DDBJ databases">
        <authorList>
            <person name="Sun Q."/>
            <person name="Mori K."/>
        </authorList>
    </citation>
    <scope>NUCLEOTIDE SEQUENCE [LARGE SCALE GENOMIC DNA]</scope>
    <source>
        <strain evidence="2 3">JCM 9626</strain>
    </source>
</reference>
<evidence type="ECO:0000313" key="2">
    <source>
        <dbReference type="EMBL" id="MFB9311814.1"/>
    </source>
</evidence>
<dbReference type="PANTHER" id="PTHR34109">
    <property type="entry name" value="BNAUNNG04460D PROTEIN-RELATED"/>
    <property type="match status" value="1"/>
</dbReference>
<dbReference type="InterPro" id="IPR004360">
    <property type="entry name" value="Glyas_Fos-R_dOase_dom"/>
</dbReference>
<protein>
    <submittedName>
        <fullName evidence="2">VOC family protein</fullName>
    </submittedName>
</protein>
<dbReference type="InterPro" id="IPR029068">
    <property type="entry name" value="Glyas_Bleomycin-R_OHBP_Dase"/>
</dbReference>
<sequence length="157" mass="16756">MVAVTVSPWIVTADADGLLAFLADVYGAREIGRVPGPDGRVGHAETVLGDTTFVVVDADPDWVPRPALFRLRVDDIDGVLAAAEAAGARVVTPRTLLPQGAAGARLVDPWGHLWWLEQQVETVEVDELLRRLTDPATAGAVAAYDASLDAELRARRP</sequence>
<dbReference type="SUPFAM" id="SSF54593">
    <property type="entry name" value="Glyoxalase/Bleomycin resistance protein/Dihydroxybiphenyl dioxygenase"/>
    <property type="match status" value="1"/>
</dbReference>
<evidence type="ECO:0000313" key="3">
    <source>
        <dbReference type="Proteomes" id="UP001589750"/>
    </source>
</evidence>
<gene>
    <name evidence="2" type="ORF">ACFFRI_02060</name>
</gene>
<dbReference type="EMBL" id="JBHMDG010000002">
    <property type="protein sequence ID" value="MFB9311814.1"/>
    <property type="molecule type" value="Genomic_DNA"/>
</dbReference>
<dbReference type="PANTHER" id="PTHR34109:SF1">
    <property type="entry name" value="VOC DOMAIN-CONTAINING PROTEIN"/>
    <property type="match status" value="1"/>
</dbReference>
<dbReference type="PROSITE" id="PS51819">
    <property type="entry name" value="VOC"/>
    <property type="match status" value="1"/>
</dbReference>
<dbReference type="Proteomes" id="UP001589750">
    <property type="component" value="Unassembled WGS sequence"/>
</dbReference>
<dbReference type="Pfam" id="PF00903">
    <property type="entry name" value="Glyoxalase"/>
    <property type="match status" value="1"/>
</dbReference>
<dbReference type="Gene3D" id="3.30.720.120">
    <property type="match status" value="1"/>
</dbReference>
<comment type="caution">
    <text evidence="2">The sequence shown here is derived from an EMBL/GenBank/DDBJ whole genome shotgun (WGS) entry which is preliminary data.</text>
</comment>
<keyword evidence="3" id="KW-1185">Reference proteome</keyword>
<proteinExistence type="predicted"/>
<evidence type="ECO:0000259" key="1">
    <source>
        <dbReference type="PROSITE" id="PS51819"/>
    </source>
</evidence>